<dbReference type="SUPFAM" id="SSF56219">
    <property type="entry name" value="DNase I-like"/>
    <property type="match status" value="1"/>
</dbReference>
<evidence type="ECO:0000313" key="2">
    <source>
        <dbReference type="EMBL" id="VGO11923.1"/>
    </source>
</evidence>
<reference evidence="2 3" key="1">
    <citation type="submission" date="2019-04" db="EMBL/GenBank/DDBJ databases">
        <authorList>
            <person name="Van Vliet M D."/>
        </authorList>
    </citation>
    <scope>NUCLEOTIDE SEQUENCE [LARGE SCALE GENOMIC DNA]</scope>
    <source>
        <strain evidence="2 3">F1</strain>
    </source>
</reference>
<dbReference type="InterPro" id="IPR013320">
    <property type="entry name" value="ConA-like_dom_sf"/>
</dbReference>
<dbReference type="InterPro" id="IPR000998">
    <property type="entry name" value="MAM_dom"/>
</dbReference>
<dbReference type="Pfam" id="PF00629">
    <property type="entry name" value="MAM"/>
    <property type="match status" value="1"/>
</dbReference>
<keyword evidence="3" id="KW-1185">Reference proteome</keyword>
<dbReference type="AlphaFoldDB" id="A0A6C2TWF6"/>
<dbReference type="PROSITE" id="PS50060">
    <property type="entry name" value="MAM_2"/>
    <property type="match status" value="1"/>
</dbReference>
<dbReference type="Pfam" id="PF03372">
    <property type="entry name" value="Exo_endo_phos"/>
    <property type="match status" value="1"/>
</dbReference>
<dbReference type="GO" id="GO:0016020">
    <property type="term" value="C:membrane"/>
    <property type="evidence" value="ECO:0007669"/>
    <property type="project" value="InterPro"/>
</dbReference>
<evidence type="ECO:0000259" key="1">
    <source>
        <dbReference type="PROSITE" id="PS50060"/>
    </source>
</evidence>
<dbReference type="Gene3D" id="3.60.10.10">
    <property type="entry name" value="Endonuclease/exonuclease/phosphatase"/>
    <property type="match status" value="1"/>
</dbReference>
<dbReference type="Proteomes" id="UP000366872">
    <property type="component" value="Unassembled WGS sequence"/>
</dbReference>
<accession>A0A6C2TWF6</accession>
<name>A0A6C2TWF6_PONDE</name>
<dbReference type="InterPro" id="IPR036691">
    <property type="entry name" value="Endo/exonu/phosph_ase_sf"/>
</dbReference>
<dbReference type="GO" id="GO:0003824">
    <property type="term" value="F:catalytic activity"/>
    <property type="evidence" value="ECO:0007669"/>
    <property type="project" value="InterPro"/>
</dbReference>
<gene>
    <name evidence="2" type="ORF">PDESU_00471</name>
</gene>
<organism evidence="2 3">
    <name type="scientific">Pontiella desulfatans</name>
    <dbReference type="NCBI Taxonomy" id="2750659"/>
    <lineage>
        <taxon>Bacteria</taxon>
        <taxon>Pseudomonadati</taxon>
        <taxon>Kiritimatiellota</taxon>
        <taxon>Kiritimatiellia</taxon>
        <taxon>Kiritimatiellales</taxon>
        <taxon>Pontiellaceae</taxon>
        <taxon>Pontiella</taxon>
    </lineage>
</organism>
<sequence>MNSVAHVKRTGRRIRNSKLSACVFLGFLCFILPTGLHADHAVLAGWHDFSSAFQAHRWLNSAKEAVSDLDQVSGSLYGGDGARNTWGSTDGTYGPAVETGSTAADGAMSIRVDKNTIHFSVSNGTSRNIHLDKVVFDFASINGNSPRNLELYYDSGDLADPDGTLLMRWTSILNGLASVSDYEDKELDLSLLGDQILGPGEEAVFRFQVDTANVNNQALGLDNIAILGGYADFAILTYNIHGGYGPDGEGTPQDNLTAFRNTFMNGEDVLCLQEVDNGDCWTAVQSVFLDYPYRFRTVNQETDYWPWETPKQTSIAILSKHPFLSTDEELIQTDPQYDQWERHAQHVAIQLGASEVDLFHFHNTYNFNDNDWEYEKSGLTRFRDYVYNELGIGSLGEAENLIMLGDFNLLHTNVAAILDTPDRKSDGRDHICSVPHFTSSGKYATVSADLSDHPALWAALDLQAPAPDPMQWASAPAANGASALSMEAAAASDPYEVEYYFSNTTIADGSHDSGWQNSPTYLDSDLTQGTTYSYTVTARDKSANANATQPSAAASAVAIINYIVPPYAESFEDGSSGDWVQVRDDDYDWTVNSGGTTTAASGPSGASDGSYYLYAEGHHGLGLYKTASVVAYFDLSGLSAPVMKFDYHMYGEYIDHLSLDVHDGASWTSNVWTKSRQQHTGSDDPWSTATVDLSAYSATGKIKLRFRTANLLWNAADPAIDHILVEDALGTTYALWADAAFSNAPPGTDETFGGNPDSDRFNNRQEWALALNPLVADQPAVELAASNATFVAIYRRRNNTGLSVDTVWASALTSAVWRGVGDGLTELILETNDHLETVAVQVATDEDRKFIQIKVSE</sequence>
<dbReference type="EMBL" id="CAAHFG010000001">
    <property type="protein sequence ID" value="VGO11923.1"/>
    <property type="molecule type" value="Genomic_DNA"/>
</dbReference>
<protein>
    <recommendedName>
        <fullName evidence="1">MAM domain-containing protein</fullName>
    </recommendedName>
</protein>
<dbReference type="SUPFAM" id="SSF49899">
    <property type="entry name" value="Concanavalin A-like lectins/glucanases"/>
    <property type="match status" value="1"/>
</dbReference>
<proteinExistence type="predicted"/>
<evidence type="ECO:0000313" key="3">
    <source>
        <dbReference type="Proteomes" id="UP000366872"/>
    </source>
</evidence>
<dbReference type="Gene3D" id="2.60.120.200">
    <property type="match status" value="1"/>
</dbReference>
<feature type="domain" description="MAM" evidence="1">
    <location>
        <begin position="567"/>
        <end position="727"/>
    </location>
</feature>
<dbReference type="InterPro" id="IPR005135">
    <property type="entry name" value="Endo/exonuclease/phosphatase"/>
</dbReference>